<dbReference type="OrthoDB" id="5587616at2759"/>
<feature type="repeat" description="TPR" evidence="6">
    <location>
        <begin position="188"/>
        <end position="221"/>
    </location>
</feature>
<dbReference type="GO" id="GO:0034080">
    <property type="term" value="P:CENP-A containing chromatin assembly"/>
    <property type="evidence" value="ECO:0007669"/>
    <property type="project" value="TreeGrafter"/>
</dbReference>
<feature type="compositionally biased region" description="Acidic residues" evidence="7">
    <location>
        <begin position="75"/>
        <end position="85"/>
    </location>
</feature>
<evidence type="ECO:0000256" key="6">
    <source>
        <dbReference type="PROSITE-ProRule" id="PRU00339"/>
    </source>
</evidence>
<keyword evidence="4 6" id="KW-0802">TPR repeat</keyword>
<dbReference type="Gene3D" id="1.25.40.10">
    <property type="entry name" value="Tetratricopeptide repeat domain"/>
    <property type="match status" value="1"/>
</dbReference>
<evidence type="ECO:0000256" key="7">
    <source>
        <dbReference type="SAM" id="MobiDB-lite"/>
    </source>
</evidence>
<dbReference type="InterPro" id="IPR019734">
    <property type="entry name" value="TPR_rpt"/>
</dbReference>
<dbReference type="InterPro" id="IPR019544">
    <property type="entry name" value="Tetratricopeptide_SHNi-TPR_dom"/>
</dbReference>
<feature type="compositionally biased region" description="Basic and acidic residues" evidence="7">
    <location>
        <begin position="248"/>
        <end position="258"/>
    </location>
</feature>
<evidence type="ECO:0000256" key="5">
    <source>
        <dbReference type="ARBA" id="ARBA00023242"/>
    </source>
</evidence>
<feature type="compositionally biased region" description="Acidic residues" evidence="7">
    <location>
        <begin position="132"/>
        <end position="142"/>
    </location>
</feature>
<feature type="region of interest" description="Disordered" evidence="7">
    <location>
        <begin position="63"/>
        <end position="142"/>
    </location>
</feature>
<dbReference type="GeneID" id="43579870"/>
<dbReference type="EMBL" id="CABVLU010000001">
    <property type="protein sequence ID" value="VVT46102.1"/>
    <property type="molecule type" value="Genomic_DNA"/>
</dbReference>
<organism evidence="9 10">
    <name type="scientific">Magnusiomyces paraingens</name>
    <dbReference type="NCBI Taxonomy" id="2606893"/>
    <lineage>
        <taxon>Eukaryota</taxon>
        <taxon>Fungi</taxon>
        <taxon>Dikarya</taxon>
        <taxon>Ascomycota</taxon>
        <taxon>Saccharomycotina</taxon>
        <taxon>Dipodascomycetes</taxon>
        <taxon>Dipodascales</taxon>
        <taxon>Dipodascaceae</taxon>
        <taxon>Magnusiomyces</taxon>
    </lineage>
</organism>
<evidence type="ECO:0000313" key="10">
    <source>
        <dbReference type="Proteomes" id="UP000398389"/>
    </source>
</evidence>
<evidence type="ECO:0000256" key="1">
    <source>
        <dbReference type="ARBA" id="ARBA00004123"/>
    </source>
</evidence>
<evidence type="ECO:0000256" key="4">
    <source>
        <dbReference type="ARBA" id="ARBA00022803"/>
    </source>
</evidence>
<comment type="similarity">
    <text evidence="2">Belongs to the NASP family.</text>
</comment>
<dbReference type="InterPro" id="IPR051730">
    <property type="entry name" value="NASP-like"/>
</dbReference>
<keyword evidence="3" id="KW-0677">Repeat</keyword>
<feature type="domain" description="Tetratricopeptide SHNi-TPR" evidence="8">
    <location>
        <begin position="188"/>
        <end position="225"/>
    </location>
</feature>
<accession>A0A5E8B4B7</accession>
<sequence length="392" mass="43611">MAKDLDALILEGSKKYALRDFEAATEIFAKACERYSETHETDSPALLFLYGRSLFQVGVSKSDVLGSSNENKEDKDDEEADEEDEAKEKKPEVAKSTDKEPKSKFQFAEDEIVKDYEQEDKEETEKQQQTGDEAEAEEEQSDLEAAWEILDTSRALFLTEIEKQNKLLKESDSQAIKDKIEELEKGLAETYDVLGEVSLESENFEQAVLDLQESLKLKKKLYAPTSSLISEAHFKLSLAYEYCVDDPEHPASKPHESSTTETAVKNKQRAVEEMEAAIAIVTAREKAGDNKDATLLHDLELRLNDLKNSIKNGEETDKQKEDVIKGLAGTSASSSAQDVAATLVKQSIAQAISGATDLSGLVRKGKKKKDTAGNKRKLEEDEQGSDKKKVSR</sequence>
<dbReference type="PANTHER" id="PTHR15081">
    <property type="entry name" value="NUCLEAR AUTOANTIGENIC SPERM PROTEIN NASP -RELATED"/>
    <property type="match status" value="1"/>
</dbReference>
<name>A0A5E8B4B7_9ASCO</name>
<evidence type="ECO:0000256" key="3">
    <source>
        <dbReference type="ARBA" id="ARBA00022737"/>
    </source>
</evidence>
<feature type="compositionally biased region" description="Basic and acidic residues" evidence="7">
    <location>
        <begin position="370"/>
        <end position="392"/>
    </location>
</feature>
<evidence type="ECO:0000259" key="8">
    <source>
        <dbReference type="Pfam" id="PF10516"/>
    </source>
</evidence>
<evidence type="ECO:0000256" key="2">
    <source>
        <dbReference type="ARBA" id="ARBA00008402"/>
    </source>
</evidence>
<dbReference type="RefSeq" id="XP_031851661.1">
    <property type="nucleotide sequence ID" value="XM_031995770.1"/>
</dbReference>
<keyword evidence="5" id="KW-0539">Nucleus</keyword>
<feature type="region of interest" description="Disordered" evidence="7">
    <location>
        <begin position="248"/>
        <end position="267"/>
    </location>
</feature>
<comment type="subcellular location">
    <subcellularLocation>
        <location evidence="1">Nucleus</location>
    </subcellularLocation>
</comment>
<feature type="region of interest" description="Disordered" evidence="7">
    <location>
        <begin position="359"/>
        <end position="392"/>
    </location>
</feature>
<protein>
    <recommendedName>
        <fullName evidence="8">Tetratricopeptide SHNi-TPR domain-containing protein</fullName>
    </recommendedName>
</protein>
<dbReference type="Proteomes" id="UP000398389">
    <property type="component" value="Unassembled WGS sequence"/>
</dbReference>
<dbReference type="GO" id="GO:0005654">
    <property type="term" value="C:nucleoplasm"/>
    <property type="evidence" value="ECO:0007669"/>
    <property type="project" value="TreeGrafter"/>
</dbReference>
<evidence type="ECO:0000313" key="9">
    <source>
        <dbReference type="EMBL" id="VVT46102.1"/>
    </source>
</evidence>
<dbReference type="SUPFAM" id="SSF48452">
    <property type="entry name" value="TPR-like"/>
    <property type="match status" value="1"/>
</dbReference>
<proteinExistence type="inferred from homology"/>
<dbReference type="AlphaFoldDB" id="A0A5E8B4B7"/>
<dbReference type="GO" id="GO:0006335">
    <property type="term" value="P:DNA replication-dependent chromatin assembly"/>
    <property type="evidence" value="ECO:0007669"/>
    <property type="project" value="TreeGrafter"/>
</dbReference>
<dbReference type="PROSITE" id="PS50005">
    <property type="entry name" value="TPR"/>
    <property type="match status" value="1"/>
</dbReference>
<keyword evidence="10" id="KW-1185">Reference proteome</keyword>
<dbReference type="Pfam" id="PF10516">
    <property type="entry name" value="SHNi-TPR"/>
    <property type="match status" value="1"/>
</dbReference>
<dbReference type="InterPro" id="IPR011990">
    <property type="entry name" value="TPR-like_helical_dom_sf"/>
</dbReference>
<dbReference type="GO" id="GO:0042393">
    <property type="term" value="F:histone binding"/>
    <property type="evidence" value="ECO:0007669"/>
    <property type="project" value="TreeGrafter"/>
</dbReference>
<dbReference type="PANTHER" id="PTHR15081:SF1">
    <property type="entry name" value="NUCLEAR AUTOANTIGENIC SPERM PROTEIN"/>
    <property type="match status" value="1"/>
</dbReference>
<reference evidence="9 10" key="1">
    <citation type="submission" date="2019-09" db="EMBL/GenBank/DDBJ databases">
        <authorList>
            <person name="Brejova B."/>
        </authorList>
    </citation>
    <scope>NUCLEOTIDE SEQUENCE [LARGE SCALE GENOMIC DNA]</scope>
</reference>
<gene>
    <name evidence="9" type="ORF">SAPINGB_P001047</name>
</gene>
<feature type="compositionally biased region" description="Basic and acidic residues" evidence="7">
    <location>
        <begin position="86"/>
        <end position="103"/>
    </location>
</feature>